<dbReference type="GO" id="GO:0006780">
    <property type="term" value="P:uroporphyrinogen III biosynthetic process"/>
    <property type="evidence" value="ECO:0007669"/>
    <property type="project" value="InterPro"/>
</dbReference>
<dbReference type="InterPro" id="IPR036108">
    <property type="entry name" value="4pyrrol_syn_uPrphyn_synt_sf"/>
</dbReference>
<sequence length="261" mass="28834">MESLKGTRVVIFKAETDKTPDPYVDVLEKSGFKAQLVPVITFEFFNLAGLKAKLENHETYPGLILSSERCVIAVRQSVENYESILDPWKEKAVVCAGEATAKKAKDLLGLSPVLGEKHRGEGIIELLSKMNPVPSCVLYPCGELAANRDTMASGLAEKNIKCESVSVYKTVPNPGLKRDLKRLFPEDEDYWPKILVFFSPSGFKAVLENLENCESLNFCRLVSIGPTTTAAIKELKFSVWAEAETPNPESLINAIEKSAQH</sequence>
<evidence type="ECO:0000259" key="1">
    <source>
        <dbReference type="Pfam" id="PF02602"/>
    </source>
</evidence>
<proteinExistence type="predicted"/>
<protein>
    <recommendedName>
        <fullName evidence="1">Tetrapyrrole biosynthesis uroporphyrinogen III synthase domain-containing protein</fullName>
    </recommendedName>
</protein>
<evidence type="ECO:0000313" key="3">
    <source>
        <dbReference type="Proteomes" id="UP000494165"/>
    </source>
</evidence>
<dbReference type="OrthoDB" id="5595751at2759"/>
<dbReference type="GO" id="GO:0004852">
    <property type="term" value="F:uroporphyrinogen-III synthase activity"/>
    <property type="evidence" value="ECO:0007669"/>
    <property type="project" value="InterPro"/>
</dbReference>
<name>A0A8S1DTE5_9INSE</name>
<dbReference type="Gene3D" id="3.40.50.10090">
    <property type="match status" value="2"/>
</dbReference>
<accession>A0A8S1DTE5</accession>
<dbReference type="EMBL" id="CADEPI010000315">
    <property type="protein sequence ID" value="CAB3383588.1"/>
    <property type="molecule type" value="Genomic_DNA"/>
</dbReference>
<dbReference type="AlphaFoldDB" id="A0A8S1DTE5"/>
<dbReference type="InterPro" id="IPR003754">
    <property type="entry name" value="4pyrrol_synth_uPrphyn_synth"/>
</dbReference>
<comment type="caution">
    <text evidence="2">The sequence shown here is derived from an EMBL/GenBank/DDBJ whole genome shotgun (WGS) entry which is preliminary data.</text>
</comment>
<dbReference type="PANTHER" id="PTHR12390">
    <property type="entry name" value="UROPORPHYRINOGEN III SYNTHASE"/>
    <property type="match status" value="1"/>
</dbReference>
<dbReference type="Proteomes" id="UP000494165">
    <property type="component" value="Unassembled WGS sequence"/>
</dbReference>
<evidence type="ECO:0000313" key="2">
    <source>
        <dbReference type="EMBL" id="CAB3383588.1"/>
    </source>
</evidence>
<keyword evidence="3" id="KW-1185">Reference proteome</keyword>
<organism evidence="2 3">
    <name type="scientific">Cloeon dipterum</name>
    <dbReference type="NCBI Taxonomy" id="197152"/>
    <lineage>
        <taxon>Eukaryota</taxon>
        <taxon>Metazoa</taxon>
        <taxon>Ecdysozoa</taxon>
        <taxon>Arthropoda</taxon>
        <taxon>Hexapoda</taxon>
        <taxon>Insecta</taxon>
        <taxon>Pterygota</taxon>
        <taxon>Palaeoptera</taxon>
        <taxon>Ephemeroptera</taxon>
        <taxon>Pisciforma</taxon>
        <taxon>Baetidae</taxon>
        <taxon>Cloeon</taxon>
    </lineage>
</organism>
<reference evidence="2 3" key="1">
    <citation type="submission" date="2020-04" db="EMBL/GenBank/DDBJ databases">
        <authorList>
            <person name="Alioto T."/>
            <person name="Alioto T."/>
            <person name="Gomez Garrido J."/>
        </authorList>
    </citation>
    <scope>NUCLEOTIDE SEQUENCE [LARGE SCALE GENOMIC DNA]</scope>
</reference>
<dbReference type="PANTHER" id="PTHR12390:SF0">
    <property type="entry name" value="UROPORPHYRINOGEN-III SYNTHASE"/>
    <property type="match status" value="1"/>
</dbReference>
<feature type="domain" description="Tetrapyrrole biosynthesis uroporphyrinogen III synthase" evidence="1">
    <location>
        <begin position="22"/>
        <end position="252"/>
    </location>
</feature>
<dbReference type="Pfam" id="PF02602">
    <property type="entry name" value="HEM4"/>
    <property type="match status" value="1"/>
</dbReference>
<dbReference type="SUPFAM" id="SSF69618">
    <property type="entry name" value="HemD-like"/>
    <property type="match status" value="1"/>
</dbReference>
<dbReference type="InterPro" id="IPR039793">
    <property type="entry name" value="UROS/Hem4"/>
</dbReference>
<dbReference type="GO" id="GO:0005829">
    <property type="term" value="C:cytosol"/>
    <property type="evidence" value="ECO:0007669"/>
    <property type="project" value="TreeGrafter"/>
</dbReference>
<dbReference type="CDD" id="cd06578">
    <property type="entry name" value="HemD"/>
    <property type="match status" value="1"/>
</dbReference>
<gene>
    <name evidence="2" type="ORF">CLODIP_2_CD01276</name>
</gene>